<accession>A0A974HAK8</accession>
<dbReference type="AlphaFoldDB" id="A0A974HAK8"/>
<dbReference type="Proteomes" id="UP000694892">
    <property type="component" value="Chromosome 7S"/>
</dbReference>
<organism evidence="1 2">
    <name type="scientific">Xenopus laevis</name>
    <name type="common">African clawed frog</name>
    <dbReference type="NCBI Taxonomy" id="8355"/>
    <lineage>
        <taxon>Eukaryota</taxon>
        <taxon>Metazoa</taxon>
        <taxon>Chordata</taxon>
        <taxon>Craniata</taxon>
        <taxon>Vertebrata</taxon>
        <taxon>Euteleostomi</taxon>
        <taxon>Amphibia</taxon>
        <taxon>Batrachia</taxon>
        <taxon>Anura</taxon>
        <taxon>Pipoidea</taxon>
        <taxon>Pipidae</taxon>
        <taxon>Xenopodinae</taxon>
        <taxon>Xenopus</taxon>
        <taxon>Xenopus</taxon>
    </lineage>
</organism>
<protein>
    <submittedName>
        <fullName evidence="1">Uncharacterized protein</fullName>
    </submittedName>
</protein>
<name>A0A974HAK8_XENLA</name>
<sequence length="257" mass="29763">MGYDRDSLLEQNCYTKHNPLLTNEMNLEQGSTSGDGNGVFRKIATQGNGHCTRNSAKVRNIKRIIRKHLGILLQDPLVTDVLEEEPSFVFRKCRNLAFWISNNKNWLKSKGTYKCGCRRYKECSAIQISKDFASTYTKKQCKVPQYFNCLSRGWGPILYVGQTIHAVGVRILEHLFAVDRGDEKLLIARHVKLDHVDPVNIRFQVIDHLQGSYTCTEIRKGHVNKRLLAKEVYWIYHLKTTEVYGGMNRDWELSCYF</sequence>
<reference evidence="2" key="1">
    <citation type="journal article" date="2016" name="Nature">
        <title>Genome evolution in the allotetraploid frog Xenopus laevis.</title>
        <authorList>
            <person name="Session A.M."/>
            <person name="Uno Y."/>
            <person name="Kwon T."/>
            <person name="Chapman J.A."/>
            <person name="Toyoda A."/>
            <person name="Takahashi S."/>
            <person name="Fukui A."/>
            <person name="Hikosaka A."/>
            <person name="Suzuki A."/>
            <person name="Kondo M."/>
            <person name="van Heeringen S.J."/>
            <person name="Quigley I."/>
            <person name="Heinz S."/>
            <person name="Ogino H."/>
            <person name="Ochi H."/>
            <person name="Hellsten U."/>
            <person name="Lyons J.B."/>
            <person name="Simakov O."/>
            <person name="Putnam N."/>
            <person name="Stites J."/>
            <person name="Kuroki Y."/>
            <person name="Tanaka T."/>
            <person name="Michiue T."/>
            <person name="Watanabe M."/>
            <person name="Bogdanovic O."/>
            <person name="Lister R."/>
            <person name="Georgiou G."/>
            <person name="Paranjpe S.S."/>
            <person name="van Kruijsbergen I."/>
            <person name="Shu S."/>
            <person name="Carlson J."/>
            <person name="Kinoshita T."/>
            <person name="Ohta Y."/>
            <person name="Mawaribuchi S."/>
            <person name="Jenkins J."/>
            <person name="Grimwood J."/>
            <person name="Schmutz J."/>
            <person name="Mitros T."/>
            <person name="Mozaffari S.V."/>
            <person name="Suzuki Y."/>
            <person name="Haramoto Y."/>
            <person name="Yamamoto T.S."/>
            <person name="Takagi C."/>
            <person name="Heald R."/>
            <person name="Miller K."/>
            <person name="Haudenschild C."/>
            <person name="Kitzman J."/>
            <person name="Nakayama T."/>
            <person name="Izutsu Y."/>
            <person name="Robert J."/>
            <person name="Fortriede J."/>
            <person name="Burns K."/>
            <person name="Lotay V."/>
            <person name="Karimi K."/>
            <person name="Yasuoka Y."/>
            <person name="Dichmann D.S."/>
            <person name="Flajnik M.F."/>
            <person name="Houston D.W."/>
            <person name="Shendure J."/>
            <person name="DuPasquier L."/>
            <person name="Vize P.D."/>
            <person name="Zorn A.M."/>
            <person name="Ito M."/>
            <person name="Marcotte E.M."/>
            <person name="Wallingford J.B."/>
            <person name="Ito Y."/>
            <person name="Asashima M."/>
            <person name="Ueno N."/>
            <person name="Matsuda Y."/>
            <person name="Veenstra G.J."/>
            <person name="Fujiyama A."/>
            <person name="Harland R.M."/>
            <person name="Taira M."/>
            <person name="Rokhsar D.S."/>
        </authorList>
    </citation>
    <scope>NUCLEOTIDE SEQUENCE [LARGE SCALE GENOMIC DNA]</scope>
    <source>
        <strain evidence="2">J</strain>
    </source>
</reference>
<evidence type="ECO:0000313" key="1">
    <source>
        <dbReference type="EMBL" id="OCT70456.1"/>
    </source>
</evidence>
<evidence type="ECO:0000313" key="2">
    <source>
        <dbReference type="Proteomes" id="UP000694892"/>
    </source>
</evidence>
<dbReference type="EMBL" id="CM004479">
    <property type="protein sequence ID" value="OCT70456.1"/>
    <property type="molecule type" value="Genomic_DNA"/>
</dbReference>
<proteinExistence type="predicted"/>
<gene>
    <name evidence="1" type="ORF">XELAEV_18037377mg</name>
</gene>